<name>A0ABT8DMD9_9BURK</name>
<evidence type="ECO:0000313" key="1">
    <source>
        <dbReference type="EMBL" id="MDN3919103.1"/>
    </source>
</evidence>
<sequence>MALGRKTGGRVAGTVNRRTADVIERLEQLGCDPIEGMAAIAMDLDNPPELRARMYAELAQYVAPKRRALDVTSAEAPAVSIRLGIPMKAETMPPAETI</sequence>
<comment type="caution">
    <text evidence="1">The sequence shown here is derived from an EMBL/GenBank/DDBJ whole genome shotgun (WGS) entry which is preliminary data.</text>
</comment>
<gene>
    <name evidence="1" type="ORF">QWJ38_02305</name>
</gene>
<organism evidence="1 2">
    <name type="scientific">Roseateles violae</name>
    <dbReference type="NCBI Taxonomy" id="3058042"/>
    <lineage>
        <taxon>Bacteria</taxon>
        <taxon>Pseudomonadati</taxon>
        <taxon>Pseudomonadota</taxon>
        <taxon>Betaproteobacteria</taxon>
        <taxon>Burkholderiales</taxon>
        <taxon>Sphaerotilaceae</taxon>
        <taxon>Roseateles</taxon>
    </lineage>
</organism>
<proteinExistence type="predicted"/>
<protein>
    <submittedName>
        <fullName evidence="1">Uncharacterized protein</fullName>
    </submittedName>
</protein>
<evidence type="ECO:0000313" key="2">
    <source>
        <dbReference type="Proteomes" id="UP001228044"/>
    </source>
</evidence>
<reference evidence="1 2" key="1">
    <citation type="submission" date="2023-06" db="EMBL/GenBank/DDBJ databases">
        <title>Pelomonas sp. PFR6 16S ribosomal RNA gene Genome sequencing and assembly.</title>
        <authorList>
            <person name="Woo H."/>
        </authorList>
    </citation>
    <scope>NUCLEOTIDE SEQUENCE [LARGE SCALE GENOMIC DNA]</scope>
    <source>
        <strain evidence="1 2">PFR6</strain>
    </source>
</reference>
<accession>A0ABT8DMD9</accession>
<dbReference type="RefSeq" id="WP_290357417.1">
    <property type="nucleotide sequence ID" value="NZ_JAUHHC010000001.1"/>
</dbReference>
<dbReference type="Proteomes" id="UP001228044">
    <property type="component" value="Unassembled WGS sequence"/>
</dbReference>
<keyword evidence="2" id="KW-1185">Reference proteome</keyword>
<dbReference type="EMBL" id="JAUHHC010000001">
    <property type="protein sequence ID" value="MDN3919103.1"/>
    <property type="molecule type" value="Genomic_DNA"/>
</dbReference>